<dbReference type="RefSeq" id="WP_157563648.1">
    <property type="nucleotide sequence ID" value="NZ_WQKZ01000002.1"/>
</dbReference>
<name>A0A7K1TCJ8_9BACT</name>
<sequence length="133" mass="14113">MDSTAATPHTPPTPEIQLNISDEQNTALLTDTLNLLGQGLPNADGATGLRELERWESVLAASDRPGLAKIKQEIKLLREMLGSSETQAHEVAEVLASLGAEAAKVGEESANGYSDSLHNLSRTLIKAGNLLSR</sequence>
<organism evidence="1 2">
    <name type="scientific">Hymenobacter ginkgonis</name>
    <dbReference type="NCBI Taxonomy" id="2682976"/>
    <lineage>
        <taxon>Bacteria</taxon>
        <taxon>Pseudomonadati</taxon>
        <taxon>Bacteroidota</taxon>
        <taxon>Cytophagia</taxon>
        <taxon>Cytophagales</taxon>
        <taxon>Hymenobacteraceae</taxon>
        <taxon>Hymenobacter</taxon>
    </lineage>
</organism>
<accession>A0A7K1TCJ8</accession>
<reference evidence="1 2" key="1">
    <citation type="submission" date="2019-12" db="EMBL/GenBank/DDBJ databases">
        <title>Hymenobacter sp. HMF4947 Genome sequencing and assembly.</title>
        <authorList>
            <person name="Kang H."/>
            <person name="Cha I."/>
            <person name="Kim H."/>
            <person name="Joh K."/>
        </authorList>
    </citation>
    <scope>NUCLEOTIDE SEQUENCE [LARGE SCALE GENOMIC DNA]</scope>
    <source>
        <strain evidence="1 2">HMF4947</strain>
    </source>
</reference>
<evidence type="ECO:0000313" key="2">
    <source>
        <dbReference type="Proteomes" id="UP000441336"/>
    </source>
</evidence>
<proteinExistence type="predicted"/>
<protein>
    <submittedName>
        <fullName evidence="1">Uncharacterized protein</fullName>
    </submittedName>
</protein>
<evidence type="ECO:0000313" key="1">
    <source>
        <dbReference type="EMBL" id="MVN76105.1"/>
    </source>
</evidence>
<gene>
    <name evidence="1" type="ORF">GO988_07190</name>
</gene>
<comment type="caution">
    <text evidence="1">The sequence shown here is derived from an EMBL/GenBank/DDBJ whole genome shotgun (WGS) entry which is preliminary data.</text>
</comment>
<dbReference type="AlphaFoldDB" id="A0A7K1TCJ8"/>
<keyword evidence="2" id="KW-1185">Reference proteome</keyword>
<dbReference type="EMBL" id="WQKZ01000002">
    <property type="protein sequence ID" value="MVN76105.1"/>
    <property type="molecule type" value="Genomic_DNA"/>
</dbReference>
<dbReference type="Proteomes" id="UP000441336">
    <property type="component" value="Unassembled WGS sequence"/>
</dbReference>